<dbReference type="PANTHER" id="PTHR43611">
    <property type="entry name" value="ALPHA-D-GLUCOSE 1-PHOSPHATE PHOSPHATASE"/>
    <property type="match status" value="1"/>
</dbReference>
<dbReference type="InterPro" id="IPR023198">
    <property type="entry name" value="PGP-like_dom2"/>
</dbReference>
<evidence type="ECO:0000313" key="1">
    <source>
        <dbReference type="EMBL" id="QGX99830.1"/>
    </source>
</evidence>
<dbReference type="InterPro" id="IPR036412">
    <property type="entry name" value="HAD-like_sf"/>
</dbReference>
<proteinExistence type="predicted"/>
<dbReference type="CDD" id="cd02603">
    <property type="entry name" value="HAD_sEH-N_like"/>
    <property type="match status" value="1"/>
</dbReference>
<dbReference type="Gene3D" id="1.10.150.240">
    <property type="entry name" value="Putative phosphatase, domain 2"/>
    <property type="match status" value="1"/>
</dbReference>
<dbReference type="SFLD" id="SFLDS00003">
    <property type="entry name" value="Haloacid_Dehalogenase"/>
    <property type="match status" value="1"/>
</dbReference>
<evidence type="ECO:0000313" key="2">
    <source>
        <dbReference type="Proteomes" id="UP000428330"/>
    </source>
</evidence>
<gene>
    <name evidence="1" type="ORF">EI983_16760</name>
</gene>
<dbReference type="NCBIfam" id="TIGR01509">
    <property type="entry name" value="HAD-SF-IA-v3"/>
    <property type="match status" value="1"/>
</dbReference>
<dbReference type="InterPro" id="IPR023214">
    <property type="entry name" value="HAD_sf"/>
</dbReference>
<dbReference type="KEGG" id="rom:EI983_16760"/>
<dbReference type="OrthoDB" id="9807742at2"/>
<keyword evidence="2" id="KW-1185">Reference proteome</keyword>
<dbReference type="Proteomes" id="UP000428330">
    <property type="component" value="Chromosome"/>
</dbReference>
<accession>A0A6I6IRP6</accession>
<dbReference type="RefSeq" id="WP_157708511.1">
    <property type="nucleotide sequence ID" value="NZ_CP034348.1"/>
</dbReference>
<protein>
    <submittedName>
        <fullName evidence="1">HAD family phosphatase</fullName>
    </submittedName>
</protein>
<dbReference type="SUPFAM" id="SSF56784">
    <property type="entry name" value="HAD-like"/>
    <property type="match status" value="1"/>
</dbReference>
<dbReference type="PANTHER" id="PTHR43611:SF3">
    <property type="entry name" value="FLAVIN MONONUCLEOTIDE HYDROLASE 1, CHLOROPLATIC"/>
    <property type="match status" value="1"/>
</dbReference>
<dbReference type="Gene3D" id="3.40.50.1000">
    <property type="entry name" value="HAD superfamily/HAD-like"/>
    <property type="match status" value="1"/>
</dbReference>
<dbReference type="PRINTS" id="PR00413">
    <property type="entry name" value="HADHALOGNASE"/>
</dbReference>
<reference evidence="2" key="1">
    <citation type="submission" date="2018-12" db="EMBL/GenBank/DDBJ databases">
        <title>Complete genome sequence of Roseovarius sp. MME-070.</title>
        <authorList>
            <person name="Nam Y.-D."/>
            <person name="Kang J."/>
            <person name="Chung W.-H."/>
            <person name="Park Y.S."/>
        </authorList>
    </citation>
    <scope>NUCLEOTIDE SEQUENCE [LARGE SCALE GENOMIC DNA]</scope>
    <source>
        <strain evidence="2">MME-070</strain>
    </source>
</reference>
<dbReference type="Pfam" id="PF00702">
    <property type="entry name" value="Hydrolase"/>
    <property type="match status" value="1"/>
</dbReference>
<sequence length="206" mass="22881">MTVEAVVLDIGNVLITWAPERVYHARLGAERSARFFKETQIHAMNLEVDRGLNLHDAVEALAADHPSWAADIRVWRDEWLSLASPAIDRSARLMRALQNKGVPVFALSNFGVETFEVARAAYPFLNEFDRSFISGHMGMIKPEPGLYAALEAETGVAPGALLFTDDRPENIEAAQARGWQTHLFDGADRWAQVLINAGLLTKDEAR</sequence>
<organism evidence="1 2">
    <name type="scientific">Roseovarius faecimaris</name>
    <dbReference type="NCBI Taxonomy" id="2494550"/>
    <lineage>
        <taxon>Bacteria</taxon>
        <taxon>Pseudomonadati</taxon>
        <taxon>Pseudomonadota</taxon>
        <taxon>Alphaproteobacteria</taxon>
        <taxon>Rhodobacterales</taxon>
        <taxon>Roseobacteraceae</taxon>
        <taxon>Roseovarius</taxon>
    </lineage>
</organism>
<name>A0A6I6IRP6_9RHOB</name>
<dbReference type="AlphaFoldDB" id="A0A6I6IRP6"/>
<dbReference type="SFLD" id="SFLDG01129">
    <property type="entry name" value="C1.5:_HAD__Beta-PGM__Phosphata"/>
    <property type="match status" value="1"/>
</dbReference>
<dbReference type="InterPro" id="IPR006439">
    <property type="entry name" value="HAD-SF_hydro_IA"/>
</dbReference>
<dbReference type="EMBL" id="CP034348">
    <property type="protein sequence ID" value="QGX99830.1"/>
    <property type="molecule type" value="Genomic_DNA"/>
</dbReference>